<keyword evidence="2" id="KW-1185">Reference proteome</keyword>
<accession>A0ACC0IHP9</accession>
<reference evidence="1 2" key="1">
    <citation type="journal article" date="2022" name="Plant J.">
        <title>Chromosome-level genome of Camellia lanceoleosa provides a valuable resource for understanding genome evolution and self-incompatibility.</title>
        <authorList>
            <person name="Gong W."/>
            <person name="Xiao S."/>
            <person name="Wang L."/>
            <person name="Liao Z."/>
            <person name="Chang Y."/>
            <person name="Mo W."/>
            <person name="Hu G."/>
            <person name="Li W."/>
            <person name="Zhao G."/>
            <person name="Zhu H."/>
            <person name="Hu X."/>
            <person name="Ji K."/>
            <person name="Xiang X."/>
            <person name="Song Q."/>
            <person name="Yuan D."/>
            <person name="Jin S."/>
            <person name="Zhang L."/>
        </authorList>
    </citation>
    <scope>NUCLEOTIDE SEQUENCE [LARGE SCALE GENOMIC DNA]</scope>
    <source>
        <strain evidence="1">SQ_2022a</strain>
    </source>
</reference>
<evidence type="ECO:0000313" key="2">
    <source>
        <dbReference type="Proteomes" id="UP001060215"/>
    </source>
</evidence>
<protein>
    <submittedName>
        <fullName evidence="1">Uncharacterized protein</fullName>
    </submittedName>
</protein>
<dbReference type="EMBL" id="CM045760">
    <property type="protein sequence ID" value="KAI8024613.1"/>
    <property type="molecule type" value="Genomic_DNA"/>
</dbReference>
<sequence length="67" mass="7449">MASISSILFPNLLQQHLTKPFTIPQQPNSKLSLHSSNLLTLLQFLLASQSHIWVPTLRNPNGCPPDC</sequence>
<proteinExistence type="predicted"/>
<name>A0ACC0IHP9_9ERIC</name>
<organism evidence="1 2">
    <name type="scientific">Camellia lanceoleosa</name>
    <dbReference type="NCBI Taxonomy" id="1840588"/>
    <lineage>
        <taxon>Eukaryota</taxon>
        <taxon>Viridiplantae</taxon>
        <taxon>Streptophyta</taxon>
        <taxon>Embryophyta</taxon>
        <taxon>Tracheophyta</taxon>
        <taxon>Spermatophyta</taxon>
        <taxon>Magnoliopsida</taxon>
        <taxon>eudicotyledons</taxon>
        <taxon>Gunneridae</taxon>
        <taxon>Pentapetalae</taxon>
        <taxon>asterids</taxon>
        <taxon>Ericales</taxon>
        <taxon>Theaceae</taxon>
        <taxon>Camellia</taxon>
    </lineage>
</organism>
<evidence type="ECO:0000313" key="1">
    <source>
        <dbReference type="EMBL" id="KAI8024613.1"/>
    </source>
</evidence>
<dbReference type="Proteomes" id="UP001060215">
    <property type="component" value="Chromosome 3"/>
</dbReference>
<comment type="caution">
    <text evidence="1">The sequence shown here is derived from an EMBL/GenBank/DDBJ whole genome shotgun (WGS) entry which is preliminary data.</text>
</comment>
<gene>
    <name evidence="1" type="ORF">LOK49_LG02G01317</name>
</gene>